<evidence type="ECO:0000256" key="6">
    <source>
        <dbReference type="ARBA" id="ARBA00023242"/>
    </source>
</evidence>
<evidence type="ECO:0000256" key="7">
    <source>
        <dbReference type="SAM" id="Coils"/>
    </source>
</evidence>
<proteinExistence type="predicted"/>
<dbReference type="PANTHER" id="PTHR10417:SF2">
    <property type="entry name" value="GLUCOCORTICOID MODULATORY ELEMENT-BINDING PROTEIN 2"/>
    <property type="match status" value="1"/>
</dbReference>
<protein>
    <recommendedName>
        <fullName evidence="8">SAND domain-containing protein</fullName>
    </recommendedName>
</protein>
<evidence type="ECO:0000313" key="9">
    <source>
        <dbReference type="Ensembl" id="ENSGMOP00000000925.2"/>
    </source>
</evidence>
<keyword evidence="6" id="KW-0539">Nucleus</keyword>
<keyword evidence="3" id="KW-0805">Transcription regulation</keyword>
<dbReference type="InterPro" id="IPR010919">
    <property type="entry name" value="SAND-like_dom_sf"/>
</dbReference>
<dbReference type="GO" id="GO:0005634">
    <property type="term" value="C:nucleus"/>
    <property type="evidence" value="ECO:0007669"/>
    <property type="project" value="TreeGrafter"/>
</dbReference>
<dbReference type="InterPro" id="IPR059099">
    <property type="entry name" value="GMEB1/2/Spe-44_dom"/>
</dbReference>
<keyword evidence="1" id="KW-0479">Metal-binding</keyword>
<keyword evidence="2" id="KW-0862">Zinc</keyword>
<organism evidence="9 10">
    <name type="scientific">Gadus morhua</name>
    <name type="common">Atlantic cod</name>
    <dbReference type="NCBI Taxonomy" id="8049"/>
    <lineage>
        <taxon>Eukaryota</taxon>
        <taxon>Metazoa</taxon>
        <taxon>Chordata</taxon>
        <taxon>Craniata</taxon>
        <taxon>Vertebrata</taxon>
        <taxon>Euteleostomi</taxon>
        <taxon>Actinopterygii</taxon>
        <taxon>Neopterygii</taxon>
        <taxon>Teleostei</taxon>
        <taxon>Neoteleostei</taxon>
        <taxon>Acanthomorphata</taxon>
        <taxon>Zeiogadaria</taxon>
        <taxon>Gadariae</taxon>
        <taxon>Gadiformes</taxon>
        <taxon>Gadoidei</taxon>
        <taxon>Gadidae</taxon>
        <taxon>Gadus</taxon>
    </lineage>
</organism>
<feature type="domain" description="SAND" evidence="8">
    <location>
        <begin position="94"/>
        <end position="176"/>
    </location>
</feature>
<dbReference type="GO" id="GO:0000978">
    <property type="term" value="F:RNA polymerase II cis-regulatory region sequence-specific DNA binding"/>
    <property type="evidence" value="ECO:0007669"/>
    <property type="project" value="TreeGrafter"/>
</dbReference>
<evidence type="ECO:0000256" key="5">
    <source>
        <dbReference type="ARBA" id="ARBA00023163"/>
    </source>
</evidence>
<evidence type="ECO:0000256" key="2">
    <source>
        <dbReference type="ARBA" id="ARBA00022833"/>
    </source>
</evidence>
<dbReference type="Pfam" id="PF01342">
    <property type="entry name" value="SAND"/>
    <property type="match status" value="1"/>
</dbReference>
<evidence type="ECO:0000256" key="3">
    <source>
        <dbReference type="ARBA" id="ARBA00023015"/>
    </source>
</evidence>
<dbReference type="GO" id="GO:0006357">
    <property type="term" value="P:regulation of transcription by RNA polymerase II"/>
    <property type="evidence" value="ECO:0007669"/>
    <property type="project" value="TreeGrafter"/>
</dbReference>
<evidence type="ECO:0000256" key="4">
    <source>
        <dbReference type="ARBA" id="ARBA00023125"/>
    </source>
</evidence>
<dbReference type="SUPFAM" id="SSF63763">
    <property type="entry name" value="SAND domain-like"/>
    <property type="match status" value="1"/>
</dbReference>
<reference evidence="9" key="2">
    <citation type="submission" date="2025-09" db="UniProtKB">
        <authorList>
            <consortium name="Ensembl"/>
        </authorList>
    </citation>
    <scope>IDENTIFICATION</scope>
</reference>
<evidence type="ECO:0000313" key="10">
    <source>
        <dbReference type="Proteomes" id="UP000694546"/>
    </source>
</evidence>
<evidence type="ECO:0000259" key="8">
    <source>
        <dbReference type="PROSITE" id="PS50864"/>
    </source>
</evidence>
<name>A0A8C4YWS4_GADMO</name>
<dbReference type="AlphaFoldDB" id="A0A8C4YWS4"/>
<keyword evidence="10" id="KW-1185">Reference proteome</keyword>
<dbReference type="PANTHER" id="PTHR10417">
    <property type="entry name" value="GLUCOCORTICOID MODULATORY ELEMENT-BINDING PROTEIN"/>
    <property type="match status" value="1"/>
</dbReference>
<keyword evidence="5" id="KW-0804">Transcription</keyword>
<dbReference type="GeneTree" id="ENSGT00410000025596"/>
<dbReference type="GO" id="GO:0046872">
    <property type="term" value="F:metal ion binding"/>
    <property type="evidence" value="ECO:0007669"/>
    <property type="project" value="UniProtKB-KW"/>
</dbReference>
<dbReference type="SMART" id="SM00258">
    <property type="entry name" value="SAND"/>
    <property type="match status" value="1"/>
</dbReference>
<dbReference type="Proteomes" id="UP000694546">
    <property type="component" value="Chromosome 7"/>
</dbReference>
<dbReference type="GO" id="GO:0005737">
    <property type="term" value="C:cytoplasm"/>
    <property type="evidence" value="ECO:0007669"/>
    <property type="project" value="UniProtKB-SubCell"/>
</dbReference>
<sequence length="532" mass="57339">MGNNKILQFQLELTSTPVAMQDVEEVVLMTITDQKMDDVSSVKEEEDVKSVLVTTELSQHMGEEVVEIAPEDLDVESCTADALSKQEAVYVKLTEEVDVESDIYYPITCGDTKAILVWKKFVCPGINIKCIQLNEQLVSPKEFVCLAGKSTLKDWKRAIRLNGTMLRKIMDSGELEFYQHAKVCSNTCRSTKIDLVGSKLSAISQQSAEFIAVTPSSTILNGQSPSFSDAEESSEWVTAIGEDSVVFWCGVKQAGLLDDVVDDFRTELKQLLTSMHERVSEPPLLVKDVNLLDNIVQNFGMLDLVKKVLARHKSQMDHYREQYTQSLAALEQQCDEHRKRAKELKSKAQHLDNVLMTFSPAPSPPAPKHPRLSRCLSAPPAASPPPQITLSLNQLAGLGKVFTLAGSPVAGNPLGGYTVLSPGGPAAEQAPLCHPSNLTLLSATPGGPGGGGGPMTFLKVLGPQYQLLTLPPVLGGTLQGAGVAQSAAAPRPLGSSVALHAQVRAPAGPEVCCVGDPQKVAVEMESEEDQEC</sequence>
<dbReference type="OMA" id="DTFAFWQ"/>
<keyword evidence="7" id="KW-0175">Coiled coil</keyword>
<dbReference type="Ensembl" id="ENSGMOT00000000960.2">
    <property type="protein sequence ID" value="ENSGMOP00000000925.2"/>
    <property type="gene ID" value="ENSGMOG00000000899.2"/>
</dbReference>
<dbReference type="InterPro" id="IPR000770">
    <property type="entry name" value="SAND_dom"/>
</dbReference>
<dbReference type="Gene3D" id="3.10.390.10">
    <property type="entry name" value="SAND domain-like"/>
    <property type="match status" value="1"/>
</dbReference>
<reference evidence="9" key="1">
    <citation type="submission" date="2025-08" db="UniProtKB">
        <authorList>
            <consortium name="Ensembl"/>
        </authorList>
    </citation>
    <scope>IDENTIFICATION</scope>
</reference>
<gene>
    <name evidence="9" type="primary">gmeb2</name>
</gene>
<accession>A0A8C4YWS4</accession>
<feature type="coiled-coil region" evidence="7">
    <location>
        <begin position="302"/>
        <end position="354"/>
    </location>
</feature>
<evidence type="ECO:0000256" key="1">
    <source>
        <dbReference type="ARBA" id="ARBA00022723"/>
    </source>
</evidence>
<dbReference type="Pfam" id="PF25892">
    <property type="entry name" value="Spe-44"/>
    <property type="match status" value="1"/>
</dbReference>
<dbReference type="PROSITE" id="PS50864">
    <property type="entry name" value="SAND"/>
    <property type="match status" value="1"/>
</dbReference>
<keyword evidence="4" id="KW-0238">DNA-binding</keyword>